<evidence type="ECO:0000256" key="1">
    <source>
        <dbReference type="ARBA" id="ARBA00004141"/>
    </source>
</evidence>
<sequence length="188" mass="20604">MPASDAVMILCGLFVLSWVVAAAWAGQTVGSMAPGPLRPLYGAGAAAGLALVLAGWAWPWTHERLWAEMPVIDWLLVAVCAAAFAFCWWARIHLGALWSAGVARKEGHRVVDTGPYAIVRHPIYTGSILAGFAWAAVRARPLAIALAVLYAVFMSIKARHEERFLREELGPDYDEYSKRVPRLVPFIH</sequence>
<reference evidence="6" key="1">
    <citation type="submission" date="2020-08" db="EMBL/GenBank/DDBJ databases">
        <title>Ramlibacter sp. GTP1 16S ribosomal RNA gene genome sequencing and assembly.</title>
        <authorList>
            <person name="Kang M."/>
        </authorList>
    </citation>
    <scope>NUCLEOTIDE SEQUENCE</scope>
    <source>
        <strain evidence="6">GTP1</strain>
    </source>
</reference>
<evidence type="ECO:0000256" key="2">
    <source>
        <dbReference type="ARBA" id="ARBA00022692"/>
    </source>
</evidence>
<comment type="subcellular location">
    <subcellularLocation>
        <location evidence="1">Membrane</location>
        <topology evidence="1">Multi-pass membrane protein</topology>
    </subcellularLocation>
</comment>
<comment type="caution">
    <text evidence="6">The sequence shown here is derived from an EMBL/GenBank/DDBJ whole genome shotgun (WGS) entry which is preliminary data.</text>
</comment>
<organism evidence="6 7">
    <name type="scientific">Ramlibacter albus</name>
    <dbReference type="NCBI Taxonomy" id="2079448"/>
    <lineage>
        <taxon>Bacteria</taxon>
        <taxon>Pseudomonadati</taxon>
        <taxon>Pseudomonadota</taxon>
        <taxon>Betaproteobacteria</taxon>
        <taxon>Burkholderiales</taxon>
        <taxon>Comamonadaceae</taxon>
        <taxon>Ramlibacter</taxon>
    </lineage>
</organism>
<dbReference type="GO" id="GO:0004671">
    <property type="term" value="F:protein C-terminal S-isoprenylcysteine carboxyl O-methyltransferase activity"/>
    <property type="evidence" value="ECO:0007669"/>
    <property type="project" value="InterPro"/>
</dbReference>
<evidence type="ECO:0000256" key="5">
    <source>
        <dbReference type="SAM" id="Phobius"/>
    </source>
</evidence>
<evidence type="ECO:0000313" key="6">
    <source>
        <dbReference type="EMBL" id="MBC5768085.1"/>
    </source>
</evidence>
<dbReference type="PANTHER" id="PTHR12714">
    <property type="entry name" value="PROTEIN-S ISOPRENYLCYSTEINE O-METHYLTRANSFERASE"/>
    <property type="match status" value="1"/>
</dbReference>
<keyword evidence="2 5" id="KW-0812">Transmembrane</keyword>
<feature type="transmembrane region" description="Helical" evidence="5">
    <location>
        <begin position="139"/>
        <end position="156"/>
    </location>
</feature>
<keyword evidence="7" id="KW-1185">Reference proteome</keyword>
<accession>A0A923MDL9</accession>
<dbReference type="Pfam" id="PF04140">
    <property type="entry name" value="ICMT"/>
    <property type="match status" value="1"/>
</dbReference>
<dbReference type="InterPro" id="IPR007269">
    <property type="entry name" value="ICMT_MeTrfase"/>
</dbReference>
<dbReference type="GO" id="GO:0016020">
    <property type="term" value="C:membrane"/>
    <property type="evidence" value="ECO:0007669"/>
    <property type="project" value="UniProtKB-SubCell"/>
</dbReference>
<keyword evidence="3 5" id="KW-1133">Transmembrane helix</keyword>
<evidence type="ECO:0000313" key="7">
    <source>
        <dbReference type="Proteomes" id="UP000596827"/>
    </source>
</evidence>
<feature type="transmembrane region" description="Helical" evidence="5">
    <location>
        <begin position="41"/>
        <end position="59"/>
    </location>
</feature>
<evidence type="ECO:0000256" key="4">
    <source>
        <dbReference type="ARBA" id="ARBA00023136"/>
    </source>
</evidence>
<keyword evidence="4 5" id="KW-0472">Membrane</keyword>
<protein>
    <submittedName>
        <fullName evidence="6">Isoprenylcysteine carboxylmethyltransferase family protein</fullName>
    </submittedName>
</protein>
<dbReference type="EMBL" id="JACORU010000014">
    <property type="protein sequence ID" value="MBC5768085.1"/>
    <property type="molecule type" value="Genomic_DNA"/>
</dbReference>
<name>A0A923MDL9_9BURK</name>
<dbReference type="PANTHER" id="PTHR12714:SF24">
    <property type="entry name" value="SLR1182 PROTEIN"/>
    <property type="match status" value="1"/>
</dbReference>
<dbReference type="AlphaFoldDB" id="A0A923MDL9"/>
<dbReference type="Proteomes" id="UP000596827">
    <property type="component" value="Unassembled WGS sequence"/>
</dbReference>
<feature type="transmembrane region" description="Helical" evidence="5">
    <location>
        <begin position="71"/>
        <end position="91"/>
    </location>
</feature>
<evidence type="ECO:0000256" key="3">
    <source>
        <dbReference type="ARBA" id="ARBA00022989"/>
    </source>
</evidence>
<proteinExistence type="predicted"/>
<dbReference type="Gene3D" id="1.20.120.1630">
    <property type="match status" value="1"/>
</dbReference>
<gene>
    <name evidence="6" type="ORF">H8R02_26715</name>
</gene>
<dbReference type="RefSeq" id="WP_187084568.1">
    <property type="nucleotide sequence ID" value="NZ_JACORU010000014.1"/>
</dbReference>